<organism evidence="3 4">
    <name type="scientific">Paenibacillus aceris</name>
    <dbReference type="NCBI Taxonomy" id="869555"/>
    <lineage>
        <taxon>Bacteria</taxon>
        <taxon>Bacillati</taxon>
        <taxon>Bacillota</taxon>
        <taxon>Bacilli</taxon>
        <taxon>Bacillales</taxon>
        <taxon>Paenibacillaceae</taxon>
        <taxon>Paenibacillus</taxon>
    </lineage>
</organism>
<dbReference type="InterPro" id="IPR001296">
    <property type="entry name" value="Glyco_trans_1"/>
</dbReference>
<dbReference type="RefSeq" id="WP_167062555.1">
    <property type="nucleotide sequence ID" value="NZ_JAAOZR010000024.1"/>
</dbReference>
<name>A0ABS4HWR9_9BACL</name>
<sequence>MHLLIIAPEQIPVPPLRGGSVEICIYAIARQLAKEHHVSIISRQHRAYNRITTKGSLKIVRVRSGSSKQYLNAVIEAMKNEQFDWIQVDNRPNFAAAIKRHFPQSPVSLFLHSLTFVKPPYTSISKCSDQLSEVDWIVANSTSLEQELIRLYPMCRPQLYHTYLGTDIKRFQPRSASVKQRLRKKYRVSHGFQVLFAGRLIKRKGLKQLINAIYLARKKVPGLKLLIAGGEQSKGYKAALQRKARRLSVPAKFLGNVPHRNIHEVYGLADCFVCPSQRHEAFGLVNVEAMASGLPVIASANGGIKEIVQHGLNGVLIQDFRNPRAFAREIAAVATRKDWADGLAKQARSDAVEQFSWQATASSLADFYRLKLEEKHEKDLEETE</sequence>
<keyword evidence="3" id="KW-0946">Virion</keyword>
<evidence type="ECO:0000313" key="3">
    <source>
        <dbReference type="EMBL" id="MBP1962661.1"/>
    </source>
</evidence>
<dbReference type="Proteomes" id="UP001519344">
    <property type="component" value="Unassembled WGS sequence"/>
</dbReference>
<reference evidence="3 4" key="1">
    <citation type="submission" date="2021-03" db="EMBL/GenBank/DDBJ databases">
        <title>Genomic Encyclopedia of Type Strains, Phase IV (KMG-IV): sequencing the most valuable type-strain genomes for metagenomic binning, comparative biology and taxonomic classification.</title>
        <authorList>
            <person name="Goeker M."/>
        </authorList>
    </citation>
    <scope>NUCLEOTIDE SEQUENCE [LARGE SCALE GENOMIC DNA]</scope>
    <source>
        <strain evidence="3 4">DSM 24950</strain>
    </source>
</reference>
<dbReference type="SUPFAM" id="SSF53756">
    <property type="entry name" value="UDP-Glycosyltransferase/glycogen phosphorylase"/>
    <property type="match status" value="1"/>
</dbReference>
<dbReference type="PANTHER" id="PTHR45947:SF3">
    <property type="entry name" value="SULFOQUINOVOSYL TRANSFERASE SQD2"/>
    <property type="match status" value="1"/>
</dbReference>
<feature type="domain" description="Glycosyl transferase family 1" evidence="1">
    <location>
        <begin position="181"/>
        <end position="348"/>
    </location>
</feature>
<feature type="domain" description="Glycosyltransferase subfamily 4-like N-terminal" evidence="2">
    <location>
        <begin position="21"/>
        <end position="169"/>
    </location>
</feature>
<dbReference type="InterPro" id="IPR050194">
    <property type="entry name" value="Glycosyltransferase_grp1"/>
</dbReference>
<keyword evidence="4" id="KW-1185">Reference proteome</keyword>
<evidence type="ECO:0000313" key="4">
    <source>
        <dbReference type="Proteomes" id="UP001519344"/>
    </source>
</evidence>
<dbReference type="PANTHER" id="PTHR45947">
    <property type="entry name" value="SULFOQUINOVOSYL TRANSFERASE SQD2"/>
    <property type="match status" value="1"/>
</dbReference>
<gene>
    <name evidence="3" type="ORF">J2Z65_001860</name>
</gene>
<dbReference type="EMBL" id="JAGGKV010000003">
    <property type="protein sequence ID" value="MBP1962661.1"/>
    <property type="molecule type" value="Genomic_DNA"/>
</dbReference>
<dbReference type="Gene3D" id="3.40.50.2000">
    <property type="entry name" value="Glycogen Phosphorylase B"/>
    <property type="match status" value="2"/>
</dbReference>
<dbReference type="CDD" id="cd03801">
    <property type="entry name" value="GT4_PimA-like"/>
    <property type="match status" value="1"/>
</dbReference>
<accession>A0ABS4HWR9</accession>
<evidence type="ECO:0000259" key="2">
    <source>
        <dbReference type="Pfam" id="PF13439"/>
    </source>
</evidence>
<dbReference type="Pfam" id="PF00534">
    <property type="entry name" value="Glycos_transf_1"/>
    <property type="match status" value="1"/>
</dbReference>
<dbReference type="Pfam" id="PF13439">
    <property type="entry name" value="Glyco_transf_4"/>
    <property type="match status" value="1"/>
</dbReference>
<comment type="caution">
    <text evidence="3">The sequence shown here is derived from an EMBL/GenBank/DDBJ whole genome shotgun (WGS) entry which is preliminary data.</text>
</comment>
<dbReference type="InterPro" id="IPR028098">
    <property type="entry name" value="Glyco_trans_4-like_N"/>
</dbReference>
<keyword evidence="3" id="KW-0167">Capsid protein</keyword>
<proteinExistence type="predicted"/>
<protein>
    <submittedName>
        <fullName evidence="3">Spore coat protein SA</fullName>
    </submittedName>
</protein>
<evidence type="ECO:0000259" key="1">
    <source>
        <dbReference type="Pfam" id="PF00534"/>
    </source>
</evidence>